<comment type="caution">
    <text evidence="1">The sequence shown here is derived from an EMBL/GenBank/DDBJ whole genome shotgun (WGS) entry which is preliminary data.</text>
</comment>
<accession>A0A5C7VZS1</accession>
<organism evidence="1 2">
    <name type="scientific">Aquipseudomonas alcaligenes</name>
    <name type="common">Pseudomonas alcaligenes</name>
    <dbReference type="NCBI Taxonomy" id="43263"/>
    <lineage>
        <taxon>Bacteria</taxon>
        <taxon>Pseudomonadati</taxon>
        <taxon>Pseudomonadota</taxon>
        <taxon>Gammaproteobacteria</taxon>
        <taxon>Pseudomonadales</taxon>
        <taxon>Pseudomonadaceae</taxon>
        <taxon>Aquipseudomonas</taxon>
    </lineage>
</organism>
<name>A0A5C7VZS1_AQUAC</name>
<evidence type="ECO:0000313" key="2">
    <source>
        <dbReference type="Proteomes" id="UP000321110"/>
    </source>
</evidence>
<protein>
    <submittedName>
        <fullName evidence="1">Uncharacterized protein</fullName>
    </submittedName>
</protein>
<evidence type="ECO:0000313" key="1">
    <source>
        <dbReference type="EMBL" id="TXI30133.1"/>
    </source>
</evidence>
<reference evidence="1 2" key="1">
    <citation type="submission" date="2018-09" db="EMBL/GenBank/DDBJ databases">
        <title>Metagenome Assembled Genomes from an Advanced Water Purification Facility.</title>
        <authorList>
            <person name="Stamps B.W."/>
            <person name="Spear J.R."/>
        </authorList>
    </citation>
    <scope>NUCLEOTIDE SEQUENCE [LARGE SCALE GENOMIC DNA]</scope>
    <source>
        <strain evidence="1">Bin_52_1</strain>
    </source>
</reference>
<dbReference type="EMBL" id="SSFO01000233">
    <property type="protein sequence ID" value="TXI30133.1"/>
    <property type="molecule type" value="Genomic_DNA"/>
</dbReference>
<gene>
    <name evidence="1" type="ORF">E6Q69_13830</name>
</gene>
<proteinExistence type="predicted"/>
<dbReference type="Proteomes" id="UP000321110">
    <property type="component" value="Unassembled WGS sequence"/>
</dbReference>
<sequence length="269" mass="30490">MRAAELIDLLRQYDPDTDIPVAYTDADFGGQPGVQVASCYSTGDTRCYQNLVEQAQEGLDEDDEHERPDIGWRGKMLVDGTDLDFYLFDGLSPDPLYVVEEGQMVEQQRRRSLVGASFARPAGDWVVRGDLVHLFNEPLQTPEGAENVPKSAALLGLDLTRNEWTVNLQATVSHRHGAPDSLPRETGWEASAAVLKDWSKQRLNAGILWLYNREVQSSHMVKANLGYRPWNQWYLETGYIAFSGGQTTQYGQFDNRDRLYLQVRRDFSL</sequence>
<dbReference type="AlphaFoldDB" id="A0A5C7VZS1"/>